<organism evidence="2">
    <name type="scientific">Paenarthrobacter nicotinovorans</name>
    <name type="common">Arthrobacter nicotinovorans</name>
    <dbReference type="NCBI Taxonomy" id="29320"/>
    <lineage>
        <taxon>Bacteria</taxon>
        <taxon>Bacillati</taxon>
        <taxon>Actinomycetota</taxon>
        <taxon>Actinomycetes</taxon>
        <taxon>Micrococcales</taxon>
        <taxon>Micrococcaceae</taxon>
        <taxon>Paenarthrobacter</taxon>
    </lineage>
</organism>
<evidence type="ECO:0000313" key="2">
    <source>
        <dbReference type="EMBL" id="CAD48021.1"/>
    </source>
</evidence>
<sequence length="107" mass="12555">MTDFWDEDDNVDYEAHYESLQREQAAATAERIGYPGMTEAFYRFGLYGNEVADEVFTPELLAAMDTWQVLLELAELTEDEPLRKELEREHETIDRAIHDMTDPRTHK</sequence>
<dbReference type="EMBL" id="AJ507836">
    <property type="protein sequence ID" value="CAD48021.1"/>
    <property type="molecule type" value="Genomic_DNA"/>
</dbReference>
<geneLocation type="plasmid" evidence="2">
    <name>pAO1</name>
</geneLocation>
<accession>Q8GAB0</accession>
<keyword evidence="2" id="KW-0614">Plasmid</keyword>
<reference evidence="2" key="2">
    <citation type="submission" date="2013-12" db="EMBL/GenBank/DDBJ databases">
        <authorList>
            <person name="Mihasan M."/>
            <person name="Brandsch R."/>
        </authorList>
    </citation>
    <scope>NUCLEOTIDE SEQUENCE</scope>
    <source>
        <strain evidence="2">ATCC 49919</strain>
        <plasmid evidence="2">pAO1</plasmid>
    </source>
</reference>
<protein>
    <submittedName>
        <fullName evidence="2">Uncharacterized protein</fullName>
    </submittedName>
</protein>
<feature type="region of interest" description="Disordered" evidence="1">
    <location>
        <begin position="82"/>
        <end position="107"/>
    </location>
</feature>
<evidence type="ECO:0000256" key="1">
    <source>
        <dbReference type="SAM" id="MobiDB-lite"/>
    </source>
</evidence>
<dbReference type="GeneID" id="84020210"/>
<name>Q8GAB0_PAENI</name>
<dbReference type="RefSeq" id="WP_016359532.1">
    <property type="nucleotide sequence ID" value="NC_021229.1"/>
</dbReference>
<dbReference type="AlphaFoldDB" id="Q8GAB0"/>
<reference evidence="2" key="1">
    <citation type="journal article" date="2003" name="J. Bacteriol.">
        <title>Sequence of the 165-kilobase catabolic plasmid pAO1 from Arthrobacter nicotinovorans and identification of a pAO1-dependent nicotine uptake system.</title>
        <authorList>
            <person name="Igloi G.L."/>
            <person name="Brandsch R."/>
        </authorList>
    </citation>
    <scope>NUCLEOTIDE SEQUENCE [LARGE SCALE GENOMIC DNA]</scope>
    <source>
        <strain evidence="2">ATCC 49919</strain>
        <plasmid evidence="2">pAO1</plasmid>
    </source>
</reference>
<proteinExistence type="predicted"/>